<evidence type="ECO:0000313" key="2">
    <source>
        <dbReference type="Proteomes" id="UP001054945"/>
    </source>
</evidence>
<keyword evidence="2" id="KW-1185">Reference proteome</keyword>
<proteinExistence type="predicted"/>
<organism evidence="1 2">
    <name type="scientific">Caerostris extrusa</name>
    <name type="common">Bark spider</name>
    <name type="synonym">Caerostris bankana</name>
    <dbReference type="NCBI Taxonomy" id="172846"/>
    <lineage>
        <taxon>Eukaryota</taxon>
        <taxon>Metazoa</taxon>
        <taxon>Ecdysozoa</taxon>
        <taxon>Arthropoda</taxon>
        <taxon>Chelicerata</taxon>
        <taxon>Arachnida</taxon>
        <taxon>Araneae</taxon>
        <taxon>Araneomorphae</taxon>
        <taxon>Entelegynae</taxon>
        <taxon>Araneoidea</taxon>
        <taxon>Araneidae</taxon>
        <taxon>Caerostris</taxon>
    </lineage>
</organism>
<sequence>MYPFNSQFASLIDKISWLQLTDTRLFWNQHGVPYIGGNGLKFPLFCKLDSMVVKYSRNHGPQSQNIRNIHKILSPTYLYLDSVR</sequence>
<dbReference type="EMBL" id="BPLR01007439">
    <property type="protein sequence ID" value="GIY16909.1"/>
    <property type="molecule type" value="Genomic_DNA"/>
</dbReference>
<evidence type="ECO:0000313" key="1">
    <source>
        <dbReference type="EMBL" id="GIY16909.1"/>
    </source>
</evidence>
<name>A0AAV4R5J3_CAEEX</name>
<reference evidence="1 2" key="1">
    <citation type="submission" date="2021-06" db="EMBL/GenBank/DDBJ databases">
        <title>Caerostris extrusa draft genome.</title>
        <authorList>
            <person name="Kono N."/>
            <person name="Arakawa K."/>
        </authorList>
    </citation>
    <scope>NUCLEOTIDE SEQUENCE [LARGE SCALE GENOMIC DNA]</scope>
</reference>
<dbReference type="Proteomes" id="UP001054945">
    <property type="component" value="Unassembled WGS sequence"/>
</dbReference>
<accession>A0AAV4R5J3</accession>
<gene>
    <name evidence="1" type="ORF">CEXT_195491</name>
</gene>
<comment type="caution">
    <text evidence="1">The sequence shown here is derived from an EMBL/GenBank/DDBJ whole genome shotgun (WGS) entry which is preliminary data.</text>
</comment>
<dbReference type="AlphaFoldDB" id="A0AAV4R5J3"/>
<protein>
    <submittedName>
        <fullName evidence="1">Uncharacterized protein</fullName>
    </submittedName>
</protein>